<dbReference type="Pfam" id="PF07727">
    <property type="entry name" value="RVT_2"/>
    <property type="match status" value="1"/>
</dbReference>
<name>A0A438K043_VITVI</name>
<comment type="caution">
    <text evidence="5">The sequence shown here is derived from an EMBL/GenBank/DDBJ whole genome shotgun (WGS) entry which is preliminary data.</text>
</comment>
<dbReference type="PANTHER" id="PTHR11439">
    <property type="entry name" value="GAG-POL-RELATED RETROTRANSPOSON"/>
    <property type="match status" value="1"/>
</dbReference>
<feature type="domain" description="GAG-pre-integrase" evidence="3">
    <location>
        <begin position="207"/>
        <end position="245"/>
    </location>
</feature>
<feature type="domain" description="Retroviral polymerase SH3-like" evidence="4">
    <location>
        <begin position="293"/>
        <end position="343"/>
    </location>
</feature>
<dbReference type="GO" id="GO:0004190">
    <property type="term" value="F:aspartic-type endopeptidase activity"/>
    <property type="evidence" value="ECO:0007669"/>
    <property type="project" value="UniProtKB-KW"/>
</dbReference>
<evidence type="ECO:0000313" key="5">
    <source>
        <dbReference type="EMBL" id="RVX14586.1"/>
    </source>
</evidence>
<dbReference type="InterPro" id="IPR043502">
    <property type="entry name" value="DNA/RNA_pol_sf"/>
</dbReference>
<gene>
    <name evidence="5" type="primary">RE1_2867</name>
    <name evidence="5" type="ORF">CK203_011952</name>
</gene>
<evidence type="ECO:0000259" key="2">
    <source>
        <dbReference type="Pfam" id="PF07727"/>
    </source>
</evidence>
<dbReference type="InterPro" id="IPR057670">
    <property type="entry name" value="SH3_retrovirus"/>
</dbReference>
<dbReference type="SUPFAM" id="SSF56672">
    <property type="entry name" value="DNA/RNA polymerases"/>
    <property type="match status" value="1"/>
</dbReference>
<protein>
    <submittedName>
        <fullName evidence="5">Retrovirus-related Pol polyprotein from transposon RE1</fullName>
    </submittedName>
</protein>
<evidence type="ECO:0000256" key="1">
    <source>
        <dbReference type="SAM" id="Phobius"/>
    </source>
</evidence>
<dbReference type="PANTHER" id="PTHR11439:SF484">
    <property type="entry name" value="REVERSE TRANSCRIPTASE TY1_COPIA-TYPE DOMAIN-CONTAINING PROTEIN"/>
    <property type="match status" value="1"/>
</dbReference>
<dbReference type="EMBL" id="QGNW01000020">
    <property type="protein sequence ID" value="RVX14586.1"/>
    <property type="molecule type" value="Genomic_DNA"/>
</dbReference>
<reference evidence="5 6" key="1">
    <citation type="journal article" date="2018" name="PLoS Genet.">
        <title>Population sequencing reveals clonal diversity and ancestral inbreeding in the grapevine cultivar Chardonnay.</title>
        <authorList>
            <person name="Roach M.J."/>
            <person name="Johnson D.L."/>
            <person name="Bohlmann J."/>
            <person name="van Vuuren H.J."/>
            <person name="Jones S.J."/>
            <person name="Pretorius I.S."/>
            <person name="Schmidt S.A."/>
            <person name="Borneman A.R."/>
        </authorList>
    </citation>
    <scope>NUCLEOTIDE SEQUENCE [LARGE SCALE GENOMIC DNA]</scope>
    <source>
        <strain evidence="6">cv. Chardonnay</strain>
        <tissue evidence="5">Leaf</tissue>
    </source>
</reference>
<dbReference type="Proteomes" id="UP000288805">
    <property type="component" value="Unassembled WGS sequence"/>
</dbReference>
<organism evidence="5 6">
    <name type="scientific">Vitis vinifera</name>
    <name type="common">Grape</name>
    <dbReference type="NCBI Taxonomy" id="29760"/>
    <lineage>
        <taxon>Eukaryota</taxon>
        <taxon>Viridiplantae</taxon>
        <taxon>Streptophyta</taxon>
        <taxon>Embryophyta</taxon>
        <taxon>Tracheophyta</taxon>
        <taxon>Spermatophyta</taxon>
        <taxon>Magnoliopsida</taxon>
        <taxon>eudicotyledons</taxon>
        <taxon>Gunneridae</taxon>
        <taxon>Pentapetalae</taxon>
        <taxon>rosids</taxon>
        <taxon>Vitales</taxon>
        <taxon>Vitaceae</taxon>
        <taxon>Viteae</taxon>
        <taxon>Vitis</taxon>
    </lineage>
</organism>
<proteinExistence type="predicted"/>
<sequence>MASDGSSLPWPRPVCALERPLLHLQSLFSFVWVPTYQDMDLSTYIGQLASLKEEFLTLMPFTNGVEAQQIQTDKFFMVLTLIGLHSSVLASQTNSRGGRSGNRGRGQCTQCTYCNKFGHTQDRYYQLHGRPSRTTQIAQSSDHLLSQPDFAASSTSQSIILTDSGASDHISSNKHLFSSITTTSALHTVTLANGSQTMAKGPEYEEDDWHRARLGHPSLSKFQKMVPRFSTLSSLACESCQLRKHTRVSFPKRLNNRAKSPFELVHTDVWGPCRTASTLGFQYLSLSLMTIQDDKLSAKATKCIFLGYSQLQKGYRCYSPDTHRYFLSANVTFFEDSSFFSSSNLFPFLKYCHFPIYPPLQMRSLVLFRFIVVDIVLLLLLSLPLSYVPLAFYQLDIKNALLHGELLEEVYMEQLSGFVAQGESSLVCKLRRTLYGLKQSPPTWFGRFSSVVQEFGMLRSEVDHSVFYHHNSSNQCIYLVVYVDDIVITGSDQEGMVMSQRKHVLDILEETGMLECKPVDTPMDPNVKLVPGQGEPLRDLRRYQQLVGKLNYLTITWPDISFLQGHTQIVGYTDADWAGSPSDRRSTSGYCVFIGGNLISWKSKKQDVVVRSSVDAEYRAMALATCELI</sequence>
<feature type="domain" description="Reverse transcriptase Ty1/copia-type" evidence="2">
    <location>
        <begin position="379"/>
        <end position="494"/>
    </location>
</feature>
<evidence type="ECO:0000259" key="3">
    <source>
        <dbReference type="Pfam" id="PF13976"/>
    </source>
</evidence>
<dbReference type="CDD" id="cd09272">
    <property type="entry name" value="RNase_HI_RT_Ty1"/>
    <property type="match status" value="1"/>
</dbReference>
<keyword evidence="1" id="KW-1133">Transmembrane helix</keyword>
<dbReference type="Pfam" id="PF13976">
    <property type="entry name" value="gag_pre-integrs"/>
    <property type="match status" value="1"/>
</dbReference>
<dbReference type="InterPro" id="IPR013103">
    <property type="entry name" value="RVT_2"/>
</dbReference>
<feature type="transmembrane region" description="Helical" evidence="1">
    <location>
        <begin position="366"/>
        <end position="388"/>
    </location>
</feature>
<keyword evidence="1" id="KW-0472">Membrane</keyword>
<evidence type="ECO:0000313" key="6">
    <source>
        <dbReference type="Proteomes" id="UP000288805"/>
    </source>
</evidence>
<keyword evidence="1" id="KW-0812">Transmembrane</keyword>
<dbReference type="Pfam" id="PF25597">
    <property type="entry name" value="SH3_retrovirus"/>
    <property type="match status" value="1"/>
</dbReference>
<dbReference type="AlphaFoldDB" id="A0A438K043"/>
<dbReference type="InterPro" id="IPR025724">
    <property type="entry name" value="GAG-pre-integrase_dom"/>
</dbReference>
<accession>A0A438K043</accession>
<evidence type="ECO:0000259" key="4">
    <source>
        <dbReference type="Pfam" id="PF25597"/>
    </source>
</evidence>